<dbReference type="Proteomes" id="UP000095284">
    <property type="component" value="Unplaced"/>
</dbReference>
<dbReference type="InterPro" id="IPR001806">
    <property type="entry name" value="Small_GTPase"/>
</dbReference>
<evidence type="ECO:0000256" key="6">
    <source>
        <dbReference type="ARBA" id="ARBA00023134"/>
    </source>
</evidence>
<keyword evidence="5" id="KW-0653">Protein transport</keyword>
<evidence type="ECO:0000256" key="1">
    <source>
        <dbReference type="ARBA" id="ARBA00006270"/>
    </source>
</evidence>
<dbReference type="InterPro" id="IPR041833">
    <property type="entry name" value="Rab21"/>
</dbReference>
<dbReference type="PROSITE" id="PS51420">
    <property type="entry name" value="RHO"/>
    <property type="match status" value="1"/>
</dbReference>
<protein>
    <recommendedName>
        <fullName evidence="2">Ras-related protein Rab-21</fullName>
    </recommendedName>
</protein>
<dbReference type="FunFam" id="3.40.50.300:FF:000550">
    <property type="entry name" value="ras-related protein Rab-21"/>
    <property type="match status" value="1"/>
</dbReference>
<dbReference type="SMART" id="SM00173">
    <property type="entry name" value="RAS"/>
    <property type="match status" value="1"/>
</dbReference>
<dbReference type="InterPro" id="IPR027417">
    <property type="entry name" value="P-loop_NTPase"/>
</dbReference>
<evidence type="ECO:0000313" key="12">
    <source>
        <dbReference type="EMBL" id="CAG9094811.1"/>
    </source>
</evidence>
<keyword evidence="4" id="KW-0547">Nucleotide-binding</keyword>
<evidence type="ECO:0000256" key="9">
    <source>
        <dbReference type="ARBA" id="ARBA00023289"/>
    </source>
</evidence>
<evidence type="ECO:0000313" key="13">
    <source>
        <dbReference type="Proteomes" id="UP000095284"/>
    </source>
</evidence>
<evidence type="ECO:0000256" key="10">
    <source>
        <dbReference type="ARBA" id="ARBA00037868"/>
    </source>
</evidence>
<comment type="subcellular location">
    <subcellularLocation>
        <location evidence="10">Endomembrane system</location>
        <topology evidence="10">Lipid-anchor</topology>
    </subcellularLocation>
</comment>
<sequence length="212" mass="24125">MTEGSTTPESYKIVLLGDGAVGKSSILLRYTEDKFNDNHQSTIQAAFATKVIWVDNKQVELNVWDTAGQEKFHALGPIYYRHSQGALLVYDISDEKSFQRVQKWVLELNRMLGQNCVLRIVGNKLDLEAQRQVQQQDAKAYADSVGASWSEVSAKNNINIEETFHDLTKEIMARSIELQLSRLDRQPSLRSSRRTIRVEDDANFQPTSKKCC</sequence>
<dbReference type="SMART" id="SM00174">
    <property type="entry name" value="RHO"/>
    <property type="match status" value="1"/>
</dbReference>
<dbReference type="EMBL" id="CAJFDI010000002">
    <property type="protein sequence ID" value="CAD5214389.1"/>
    <property type="molecule type" value="Genomic_DNA"/>
</dbReference>
<dbReference type="GO" id="GO:0032482">
    <property type="term" value="P:Rab protein signal transduction"/>
    <property type="evidence" value="ECO:0007669"/>
    <property type="project" value="InterPro"/>
</dbReference>
<dbReference type="WBParaSite" id="BXY_0488300.1">
    <property type="protein sequence ID" value="BXY_0488300.1"/>
    <property type="gene ID" value="BXY_0488300"/>
</dbReference>
<dbReference type="NCBIfam" id="TIGR00231">
    <property type="entry name" value="small_GTP"/>
    <property type="match status" value="1"/>
</dbReference>
<dbReference type="Pfam" id="PF00071">
    <property type="entry name" value="Ras"/>
    <property type="match status" value="1"/>
</dbReference>
<keyword evidence="3" id="KW-0813">Transport</keyword>
<keyword evidence="8" id="KW-0449">Lipoprotein</keyword>
<keyword evidence="7" id="KW-0472">Membrane</keyword>
<dbReference type="PANTHER" id="PTHR47978">
    <property type="match status" value="1"/>
</dbReference>
<dbReference type="SMR" id="A0A1I7RVX0"/>
<proteinExistence type="inferred from homology"/>
<keyword evidence="9" id="KW-0636">Prenylation</keyword>
<keyword evidence="14" id="KW-1185">Reference proteome</keyword>
<dbReference type="EMBL" id="CAJFCV020000002">
    <property type="protein sequence ID" value="CAG9094811.1"/>
    <property type="molecule type" value="Genomic_DNA"/>
</dbReference>
<dbReference type="PRINTS" id="PR00449">
    <property type="entry name" value="RASTRNSFRMNG"/>
</dbReference>
<dbReference type="eggNOG" id="KOG0088">
    <property type="taxonomic scope" value="Eukaryota"/>
</dbReference>
<evidence type="ECO:0000313" key="11">
    <source>
        <dbReference type="EMBL" id="CAD5214389.1"/>
    </source>
</evidence>
<reference evidence="15" key="1">
    <citation type="submission" date="2016-11" db="UniProtKB">
        <authorList>
            <consortium name="WormBaseParasite"/>
        </authorList>
    </citation>
    <scope>IDENTIFICATION</scope>
</reference>
<dbReference type="PROSITE" id="PS51421">
    <property type="entry name" value="RAS"/>
    <property type="match status" value="1"/>
</dbReference>
<dbReference type="InterPro" id="IPR005225">
    <property type="entry name" value="Small_GTP-bd"/>
</dbReference>
<reference evidence="12" key="2">
    <citation type="submission" date="2020-08" db="EMBL/GenBank/DDBJ databases">
        <authorList>
            <person name="Kikuchi T."/>
        </authorList>
    </citation>
    <scope>NUCLEOTIDE SEQUENCE</scope>
    <source>
        <strain evidence="11">Ka4C1</strain>
    </source>
</reference>
<dbReference type="PROSITE" id="PS51419">
    <property type="entry name" value="RAB"/>
    <property type="match status" value="1"/>
</dbReference>
<dbReference type="Gene3D" id="3.40.50.300">
    <property type="entry name" value="P-loop containing nucleotide triphosphate hydrolases"/>
    <property type="match status" value="1"/>
</dbReference>
<dbReference type="SUPFAM" id="SSF52540">
    <property type="entry name" value="P-loop containing nucleoside triphosphate hydrolases"/>
    <property type="match status" value="1"/>
</dbReference>
<gene>
    <name evidence="11" type="ORF">BXYJ_LOCUS3505</name>
</gene>
<dbReference type="GO" id="GO:0012505">
    <property type="term" value="C:endomembrane system"/>
    <property type="evidence" value="ECO:0007669"/>
    <property type="project" value="UniProtKB-SubCell"/>
</dbReference>
<dbReference type="OrthoDB" id="193499at2759"/>
<evidence type="ECO:0000256" key="7">
    <source>
        <dbReference type="ARBA" id="ARBA00023136"/>
    </source>
</evidence>
<dbReference type="Proteomes" id="UP000659654">
    <property type="component" value="Unassembled WGS sequence"/>
</dbReference>
<evidence type="ECO:0000256" key="4">
    <source>
        <dbReference type="ARBA" id="ARBA00022741"/>
    </source>
</evidence>
<accession>A0A1I7RVX0</accession>
<evidence type="ECO:0000256" key="2">
    <source>
        <dbReference type="ARBA" id="ARBA00014900"/>
    </source>
</evidence>
<evidence type="ECO:0000256" key="5">
    <source>
        <dbReference type="ARBA" id="ARBA00022927"/>
    </source>
</evidence>
<name>A0A1I7RVX0_BURXY</name>
<evidence type="ECO:0000313" key="15">
    <source>
        <dbReference type="WBParaSite" id="BXY_0488300.1"/>
    </source>
</evidence>
<dbReference type="GO" id="GO:0005525">
    <property type="term" value="F:GTP binding"/>
    <property type="evidence" value="ECO:0007669"/>
    <property type="project" value="UniProtKB-KW"/>
</dbReference>
<dbReference type="GO" id="GO:0003924">
    <property type="term" value="F:GTPase activity"/>
    <property type="evidence" value="ECO:0007669"/>
    <property type="project" value="InterPro"/>
</dbReference>
<evidence type="ECO:0000256" key="8">
    <source>
        <dbReference type="ARBA" id="ARBA00023288"/>
    </source>
</evidence>
<evidence type="ECO:0000313" key="14">
    <source>
        <dbReference type="Proteomes" id="UP000659654"/>
    </source>
</evidence>
<dbReference type="CDD" id="cd04123">
    <property type="entry name" value="Rab21"/>
    <property type="match status" value="1"/>
</dbReference>
<keyword evidence="6" id="KW-0342">GTP-binding</keyword>
<organism evidence="13 15">
    <name type="scientific">Bursaphelenchus xylophilus</name>
    <name type="common">Pinewood nematode worm</name>
    <name type="synonym">Aphelenchoides xylophilus</name>
    <dbReference type="NCBI Taxonomy" id="6326"/>
    <lineage>
        <taxon>Eukaryota</taxon>
        <taxon>Metazoa</taxon>
        <taxon>Ecdysozoa</taxon>
        <taxon>Nematoda</taxon>
        <taxon>Chromadorea</taxon>
        <taxon>Rhabditida</taxon>
        <taxon>Tylenchina</taxon>
        <taxon>Tylenchomorpha</taxon>
        <taxon>Aphelenchoidea</taxon>
        <taxon>Aphelenchoididae</taxon>
        <taxon>Bursaphelenchus</taxon>
    </lineage>
</organism>
<dbReference type="SMART" id="SM00175">
    <property type="entry name" value="RAB"/>
    <property type="match status" value="1"/>
</dbReference>
<dbReference type="GO" id="GO:0015031">
    <property type="term" value="P:protein transport"/>
    <property type="evidence" value="ECO:0007669"/>
    <property type="project" value="UniProtKB-KW"/>
</dbReference>
<comment type="similarity">
    <text evidence="1">Belongs to the small GTPase superfamily. Rab family.</text>
</comment>
<dbReference type="Proteomes" id="UP000582659">
    <property type="component" value="Unassembled WGS sequence"/>
</dbReference>
<evidence type="ECO:0000256" key="3">
    <source>
        <dbReference type="ARBA" id="ARBA00022448"/>
    </source>
</evidence>
<dbReference type="SMART" id="SM00176">
    <property type="entry name" value="RAN"/>
    <property type="match status" value="1"/>
</dbReference>
<dbReference type="AlphaFoldDB" id="A0A1I7RVX0"/>